<evidence type="ECO:0000313" key="4">
    <source>
        <dbReference type="Proteomes" id="UP001156389"/>
    </source>
</evidence>
<accession>A0ABT2JRD1</accession>
<evidence type="ECO:0000256" key="1">
    <source>
        <dbReference type="SAM" id="MobiDB-lite"/>
    </source>
</evidence>
<reference evidence="3 4" key="1">
    <citation type="submission" date="2021-10" db="EMBL/GenBank/DDBJ databases">
        <title>Streptomyces gossypii sp. nov., isolated from soil collected from cotton field.</title>
        <authorList>
            <person name="Ge X."/>
            <person name="Chen X."/>
            <person name="Liu W."/>
        </authorList>
    </citation>
    <scope>NUCLEOTIDE SEQUENCE [LARGE SCALE GENOMIC DNA]</scope>
    <source>
        <strain evidence="3 4">N2-109</strain>
    </source>
</reference>
<organism evidence="3 4">
    <name type="scientific">Streptomyces gossypii</name>
    <dbReference type="NCBI Taxonomy" id="2883101"/>
    <lineage>
        <taxon>Bacteria</taxon>
        <taxon>Bacillati</taxon>
        <taxon>Actinomycetota</taxon>
        <taxon>Actinomycetes</taxon>
        <taxon>Kitasatosporales</taxon>
        <taxon>Streptomycetaceae</taxon>
        <taxon>Streptomyces</taxon>
    </lineage>
</organism>
<keyword evidence="2" id="KW-0472">Membrane</keyword>
<dbReference type="Proteomes" id="UP001156389">
    <property type="component" value="Unassembled WGS sequence"/>
</dbReference>
<feature type="region of interest" description="Disordered" evidence="1">
    <location>
        <begin position="126"/>
        <end position="157"/>
    </location>
</feature>
<keyword evidence="2" id="KW-0812">Transmembrane</keyword>
<feature type="transmembrane region" description="Helical" evidence="2">
    <location>
        <begin position="58"/>
        <end position="81"/>
    </location>
</feature>
<protein>
    <recommendedName>
        <fullName evidence="5">Integral membrane protein</fullName>
    </recommendedName>
</protein>
<evidence type="ECO:0000256" key="2">
    <source>
        <dbReference type="SAM" id="Phobius"/>
    </source>
</evidence>
<name>A0ABT2JRD1_9ACTN</name>
<dbReference type="EMBL" id="JAJAGO010000004">
    <property type="protein sequence ID" value="MCT2590435.1"/>
    <property type="molecule type" value="Genomic_DNA"/>
</dbReference>
<keyword evidence="4" id="KW-1185">Reference proteome</keyword>
<sequence>MAIGVLLARWLGRVAADRLTANGPELLLLMRTGRANRPGTTAGVGTRPKPELTKREQVVSALAWIFGSLALFPQGLVPLLFLITDAPVKAWVLSLYLPQAWSWAVIAVMISIGTVLYTQAIRLSSGKASRRTPQASPETGGEVAGLPDSGRKERESV</sequence>
<evidence type="ECO:0000313" key="3">
    <source>
        <dbReference type="EMBL" id="MCT2590435.1"/>
    </source>
</evidence>
<evidence type="ECO:0008006" key="5">
    <source>
        <dbReference type="Google" id="ProtNLM"/>
    </source>
</evidence>
<comment type="caution">
    <text evidence="3">The sequence shown here is derived from an EMBL/GenBank/DDBJ whole genome shotgun (WGS) entry which is preliminary data.</text>
</comment>
<feature type="transmembrane region" description="Helical" evidence="2">
    <location>
        <begin position="101"/>
        <end position="121"/>
    </location>
</feature>
<keyword evidence="2" id="KW-1133">Transmembrane helix</keyword>
<proteinExistence type="predicted"/>
<dbReference type="RefSeq" id="WP_260217729.1">
    <property type="nucleotide sequence ID" value="NZ_JAJAGO010000004.1"/>
</dbReference>
<gene>
    <name evidence="3" type="ORF">LHJ74_11025</name>
</gene>